<feature type="transmembrane region" description="Helical" evidence="1">
    <location>
        <begin position="52"/>
        <end position="80"/>
    </location>
</feature>
<dbReference type="Pfam" id="PF13641">
    <property type="entry name" value="Glyco_tranf_2_3"/>
    <property type="match status" value="1"/>
</dbReference>
<evidence type="ECO:0000313" key="2">
    <source>
        <dbReference type="EMBL" id="RIA44465.1"/>
    </source>
</evidence>
<keyword evidence="1" id="KW-0812">Transmembrane</keyword>
<dbReference type="NCBIfam" id="NF011307">
    <property type="entry name" value="PRK14716.1-5"/>
    <property type="match status" value="1"/>
</dbReference>
<dbReference type="Gene3D" id="3.90.550.10">
    <property type="entry name" value="Spore Coat Polysaccharide Biosynthesis Protein SpsA, Chain A"/>
    <property type="match status" value="1"/>
</dbReference>
<proteinExistence type="predicted"/>
<keyword evidence="1" id="KW-0472">Membrane</keyword>
<dbReference type="AlphaFoldDB" id="A0A397PB82"/>
<reference evidence="2 3" key="1">
    <citation type="submission" date="2018-08" db="EMBL/GenBank/DDBJ databases">
        <title>Genomic Encyclopedia of Type Strains, Phase IV (KMG-IV): sequencing the most valuable type-strain genomes for metagenomic binning, comparative biology and taxonomic classification.</title>
        <authorList>
            <person name="Goeker M."/>
        </authorList>
    </citation>
    <scope>NUCLEOTIDE SEQUENCE [LARGE SCALE GENOMIC DNA]</scope>
    <source>
        <strain evidence="2 3">DSM 25527</strain>
    </source>
</reference>
<gene>
    <name evidence="2" type="ORF">DFR49_2710</name>
</gene>
<feature type="transmembrane region" description="Helical" evidence="1">
    <location>
        <begin position="384"/>
        <end position="407"/>
    </location>
</feature>
<feature type="transmembrane region" description="Helical" evidence="1">
    <location>
        <begin position="419"/>
        <end position="437"/>
    </location>
</feature>
<name>A0A397PB82_9SPHN</name>
<organism evidence="2 3">
    <name type="scientific">Hephaestia caeni</name>
    <dbReference type="NCBI Taxonomy" id="645617"/>
    <lineage>
        <taxon>Bacteria</taxon>
        <taxon>Pseudomonadati</taxon>
        <taxon>Pseudomonadota</taxon>
        <taxon>Alphaproteobacteria</taxon>
        <taxon>Sphingomonadales</taxon>
        <taxon>Sphingomonadaceae</taxon>
        <taxon>Hephaestia</taxon>
    </lineage>
</organism>
<keyword evidence="1" id="KW-1133">Transmembrane helix</keyword>
<dbReference type="Proteomes" id="UP000266568">
    <property type="component" value="Unassembled WGS sequence"/>
</dbReference>
<protein>
    <submittedName>
        <fullName evidence="2">Adsorption protein B</fullName>
    </submittedName>
</protein>
<sequence>MPGKSNGKFFVKYEKLACSPRNANNRGFRLGGNRKVDWGWIVWGLDAAVHEALLFAAVGFLVGGIDDLAIDAIFLVRTAWRRASVMRRYQRARLSDFMVRRDAGRIAIFVAAWDESRVIGAMLATALARIEHPNYRLYVGTYPNDRATIDAVIEIARRDARVRLVIGPHSGPTTKADCLNALWRALLRDEAAEGARAKAVVLHDAEDVVHAGELAIFDRLIDRHWVVQLPVLPLPDQRSRLVSGHYQDEFAEVHAKQLVVREALGAGLPLAGVGCAIARAALDVIAASRGGAPFDETSLTEDYELGLRIGALGGRGILARVPEYPGGPVVAVRAYFPATLDAAVRQKARWLFGIALAGWDRTGWGRRRHLGELWMRMRDRRAPLAVLVLAAAYLALGAWGMGAALHWLTGIPPPPLAPLLHALLSINAILLAWRLVMRGSFTALAYGRREALWALPRTFVGNLIAMLAVRRAIIRYFGTLAGRAPRWEKTAHHFPADNADEQVS</sequence>
<accession>A0A397PB82</accession>
<comment type="caution">
    <text evidence="2">The sequence shown here is derived from an EMBL/GenBank/DDBJ whole genome shotgun (WGS) entry which is preliminary data.</text>
</comment>
<evidence type="ECO:0000256" key="1">
    <source>
        <dbReference type="SAM" id="Phobius"/>
    </source>
</evidence>
<keyword evidence="3" id="KW-1185">Reference proteome</keyword>
<evidence type="ECO:0000313" key="3">
    <source>
        <dbReference type="Proteomes" id="UP000266568"/>
    </source>
</evidence>
<dbReference type="InterPro" id="IPR029044">
    <property type="entry name" value="Nucleotide-diphossugar_trans"/>
</dbReference>
<dbReference type="SUPFAM" id="SSF53448">
    <property type="entry name" value="Nucleotide-diphospho-sugar transferases"/>
    <property type="match status" value="1"/>
</dbReference>
<dbReference type="EMBL" id="QXDC01000003">
    <property type="protein sequence ID" value="RIA44465.1"/>
    <property type="molecule type" value="Genomic_DNA"/>
</dbReference>